<dbReference type="Proteomes" id="UP001153148">
    <property type="component" value="Unassembled WGS sequence"/>
</dbReference>
<reference evidence="2" key="1">
    <citation type="submission" date="2021-03" db="EMBL/GenBank/DDBJ databases">
        <authorList>
            <person name="Tran Van P."/>
        </authorList>
    </citation>
    <scope>NUCLEOTIDE SEQUENCE</scope>
</reference>
<organism evidence="2 3">
    <name type="scientific">Timema podura</name>
    <name type="common">Walking stick</name>
    <dbReference type="NCBI Taxonomy" id="61482"/>
    <lineage>
        <taxon>Eukaryota</taxon>
        <taxon>Metazoa</taxon>
        <taxon>Ecdysozoa</taxon>
        <taxon>Arthropoda</taxon>
        <taxon>Hexapoda</taxon>
        <taxon>Insecta</taxon>
        <taxon>Pterygota</taxon>
        <taxon>Neoptera</taxon>
        <taxon>Polyneoptera</taxon>
        <taxon>Phasmatodea</taxon>
        <taxon>Timematodea</taxon>
        <taxon>Timematoidea</taxon>
        <taxon>Timematidae</taxon>
        <taxon>Timema</taxon>
    </lineage>
</organism>
<evidence type="ECO:0000313" key="2">
    <source>
        <dbReference type="EMBL" id="CAG2053200.1"/>
    </source>
</evidence>
<proteinExistence type="predicted"/>
<dbReference type="Gene3D" id="1.10.510.10">
    <property type="entry name" value="Transferase(Phosphotransferase) domain 1"/>
    <property type="match status" value="1"/>
</dbReference>
<feature type="domain" description="Protein kinase" evidence="1">
    <location>
        <begin position="1"/>
        <end position="143"/>
    </location>
</feature>
<dbReference type="PANTHER" id="PTHR24347">
    <property type="entry name" value="SERINE/THREONINE-PROTEIN KINASE"/>
    <property type="match status" value="1"/>
</dbReference>
<dbReference type="InterPro" id="IPR000719">
    <property type="entry name" value="Prot_kinase_dom"/>
</dbReference>
<sequence>MWWADLMWPVLSFRVEMDHDGTKLLKLGDFGLAQRVSEPLYTVCGTPTYVAPEILAETGYGLKIDVWATGVILYILLCGFPPFVSATNDQEELFDKILSGRYEFSSPYWDNVSQLAKHLISHMLQVQPELRFSAEDVLDHLWLAEAGGEEQLIVRRAPNLPAKTSLETPNLTFSAVSRPQADHVIKVPKIDPPLAHTPLASLPPSTAKPLQVSFRLKWEKLDTLKKNVCPSGHATNKSLAAGVAGCSKRQSTILEMNQRAKNAKTEKTAFISDTKDEYWKVDPLEVKFVEKHTSRHKEKQD</sequence>
<dbReference type="SUPFAM" id="SSF56112">
    <property type="entry name" value="Protein kinase-like (PK-like)"/>
    <property type="match status" value="1"/>
</dbReference>
<accession>A0ABN7NBH7</accession>
<comment type="caution">
    <text evidence="2">The sequence shown here is derived from an EMBL/GenBank/DDBJ whole genome shotgun (WGS) entry which is preliminary data.</text>
</comment>
<name>A0ABN7NBH7_TIMPD</name>
<evidence type="ECO:0000259" key="1">
    <source>
        <dbReference type="PROSITE" id="PS50011"/>
    </source>
</evidence>
<dbReference type="SMART" id="SM00220">
    <property type="entry name" value="S_TKc"/>
    <property type="match status" value="1"/>
</dbReference>
<dbReference type="EMBL" id="CAJPIN010000207">
    <property type="protein sequence ID" value="CAG2053200.1"/>
    <property type="molecule type" value="Genomic_DNA"/>
</dbReference>
<gene>
    <name evidence="2" type="ORF">TPAB3V08_LOCUS274</name>
</gene>
<dbReference type="PROSITE" id="PS50011">
    <property type="entry name" value="PROTEIN_KINASE_DOM"/>
    <property type="match status" value="1"/>
</dbReference>
<dbReference type="Pfam" id="PF00069">
    <property type="entry name" value="Pkinase"/>
    <property type="match status" value="1"/>
</dbReference>
<dbReference type="InterPro" id="IPR011009">
    <property type="entry name" value="Kinase-like_dom_sf"/>
</dbReference>
<protein>
    <recommendedName>
        <fullName evidence="1">Protein kinase domain-containing protein</fullName>
    </recommendedName>
</protein>
<keyword evidence="3" id="KW-1185">Reference proteome</keyword>
<evidence type="ECO:0000313" key="3">
    <source>
        <dbReference type="Proteomes" id="UP001153148"/>
    </source>
</evidence>